<keyword evidence="6" id="KW-1185">Reference proteome</keyword>
<evidence type="ECO:0000313" key="6">
    <source>
        <dbReference type="Proteomes" id="UP001201463"/>
    </source>
</evidence>
<feature type="domain" description="Teneurin-like YD-shell" evidence="4">
    <location>
        <begin position="246"/>
        <end position="572"/>
    </location>
</feature>
<dbReference type="PANTHER" id="PTHR32305:SF15">
    <property type="entry name" value="PROTEIN RHSA-RELATED"/>
    <property type="match status" value="1"/>
</dbReference>
<dbReference type="InterPro" id="IPR050708">
    <property type="entry name" value="T6SS_VgrG/RHS"/>
</dbReference>
<accession>A0ABS8XMH8</accession>
<organism evidence="5 6">
    <name type="scientific">Pelomonas caseinilytica</name>
    <dbReference type="NCBI Taxonomy" id="2906763"/>
    <lineage>
        <taxon>Bacteria</taxon>
        <taxon>Pseudomonadati</taxon>
        <taxon>Pseudomonadota</taxon>
        <taxon>Betaproteobacteria</taxon>
        <taxon>Burkholderiales</taxon>
        <taxon>Sphaerotilaceae</taxon>
        <taxon>Roseateles</taxon>
    </lineage>
</organism>
<evidence type="ECO:0008006" key="7">
    <source>
        <dbReference type="Google" id="ProtNLM"/>
    </source>
</evidence>
<dbReference type="RefSeq" id="WP_233394318.1">
    <property type="nucleotide sequence ID" value="NZ_JAJTWT010000011.1"/>
</dbReference>
<gene>
    <name evidence="5" type="ORF">LXT12_21330</name>
</gene>
<dbReference type="Proteomes" id="UP001201463">
    <property type="component" value="Unassembled WGS sequence"/>
</dbReference>
<dbReference type="InterPro" id="IPR031325">
    <property type="entry name" value="RHS_repeat"/>
</dbReference>
<dbReference type="NCBIfam" id="TIGR01643">
    <property type="entry name" value="YD_repeat_2x"/>
    <property type="match status" value="6"/>
</dbReference>
<dbReference type="Gene3D" id="2.180.10.10">
    <property type="entry name" value="RHS repeat-associated core"/>
    <property type="match status" value="2"/>
</dbReference>
<dbReference type="InterPro" id="IPR006530">
    <property type="entry name" value="YD"/>
</dbReference>
<name>A0ABS8XMH8_9BURK</name>
<dbReference type="InterPro" id="IPR045351">
    <property type="entry name" value="DUF6531"/>
</dbReference>
<dbReference type="Pfam" id="PF25023">
    <property type="entry name" value="TEN_YD-shell"/>
    <property type="match status" value="1"/>
</dbReference>
<evidence type="ECO:0000256" key="1">
    <source>
        <dbReference type="ARBA" id="ARBA00022737"/>
    </source>
</evidence>
<dbReference type="Pfam" id="PF20148">
    <property type="entry name" value="DUF6531"/>
    <property type="match status" value="1"/>
</dbReference>
<feature type="region of interest" description="Disordered" evidence="2">
    <location>
        <begin position="809"/>
        <end position="836"/>
    </location>
</feature>
<dbReference type="InterPro" id="IPR056823">
    <property type="entry name" value="TEN-like_YD-shell"/>
</dbReference>
<keyword evidence="1" id="KW-0677">Repeat</keyword>
<evidence type="ECO:0000259" key="3">
    <source>
        <dbReference type="Pfam" id="PF20148"/>
    </source>
</evidence>
<proteinExistence type="predicted"/>
<dbReference type="Pfam" id="PF05593">
    <property type="entry name" value="RHS_repeat"/>
    <property type="match status" value="3"/>
</dbReference>
<reference evidence="5 6" key="1">
    <citation type="submission" date="2021-12" db="EMBL/GenBank/DDBJ databases">
        <title>Genome seq of p7.</title>
        <authorList>
            <person name="Seo T."/>
        </authorList>
    </citation>
    <scope>NUCLEOTIDE SEQUENCE [LARGE SCALE GENOMIC DNA]</scope>
    <source>
        <strain evidence="5 6">P7</strain>
    </source>
</reference>
<dbReference type="EMBL" id="JAJTWT010000011">
    <property type="protein sequence ID" value="MCE4539796.1"/>
    <property type="molecule type" value="Genomic_DNA"/>
</dbReference>
<dbReference type="PANTHER" id="PTHR32305">
    <property type="match status" value="1"/>
</dbReference>
<evidence type="ECO:0000259" key="4">
    <source>
        <dbReference type="Pfam" id="PF25023"/>
    </source>
</evidence>
<evidence type="ECO:0000256" key="2">
    <source>
        <dbReference type="SAM" id="MobiDB-lite"/>
    </source>
</evidence>
<evidence type="ECO:0000313" key="5">
    <source>
        <dbReference type="EMBL" id="MCE4539796.1"/>
    </source>
</evidence>
<comment type="caution">
    <text evidence="5">The sequence shown here is derived from an EMBL/GenBank/DDBJ whole genome shotgun (WGS) entry which is preliminary data.</text>
</comment>
<feature type="domain" description="DUF6531" evidence="3">
    <location>
        <begin position="4"/>
        <end position="48"/>
    </location>
</feature>
<protein>
    <recommendedName>
        <fullName evidence="7">YD repeat-containing protein</fullName>
    </recommendedName>
</protein>
<sequence>MIFSSGAKRLSHSDFPHASLLGMPLTRTYASEVTNGSMFGPNWTANIEYPDLVVSNFTCRNYGTQWGQQCTPDSFVFYLPDGSSYIFFHYNPPVGMGPWVTSNGWTLLNNPNSGPAGMGHIIASWAGVNRIAVAVGSTTYMFSTGGAANTLGTYKIDSVIRGGKTIYTFNRDAGRRLTSIVNLSGSSVQFGWTGSHVTSVTAPDGRVWNYAYDGNGNLTTVTPPNSSDGIFTYYYEDPAGPTRLTGYAVDGVRATTYSYQSDGRVSHVTSTDGTVSDTYSYTANATTMTDVRGQSTTYNFTTVKGQKLLASTQTTGTNSCPSAAASLTYDANGFVSQSTDFNNNTSTYSYNIDGVLLSKTVASGTSAAYTTTYTYTNVSSNDPFDLTRIVGTGADGKGVMQYDYTYTSTTRGREIATSKFTDLLTGAPARNSTFSYVTYGNGAIQTITSSRVLPAGSATTIAAYDTTGNLSAVTDAVGNVSSQSNFNGLGLPATITDPNGVATSMGYDSRGRTISMSTPGVGSLSISYRGDGKVLSINRSDGSASGFAYSSYGRLISQSNGLGEVVSFDFVPGTNTQVTHSVRNIASWNGSTFSPSAAGTFSSTEVFDNQLGLVASITGQNGQSQTIKYDALGNVLSVTDAANRQTATTYDPWNRPLVSTLPDGAKITRVYSPSGFLKSVADPRSLSTSYGYNGFGDLTSQTSPDTGSTSYGFDIGGRLTSISRADGKQITNGYDALGRLTSRTSGGSSETFTYDQNAYGKGRLTNQAGTGGSIAFGYDAGGRLTTQTVSAQGQSLTVGHTYDGAGRLTGMSAYSTDRGHPFQADRGQCSRRSRTP</sequence>